<reference evidence="8" key="1">
    <citation type="submission" date="2013-12" db="EMBL/GenBank/DDBJ databases">
        <title>The Genome Sequence of Aphanomyces invadans NJM9701.</title>
        <authorList>
            <consortium name="The Broad Institute Genomics Platform"/>
            <person name="Russ C."/>
            <person name="Tyler B."/>
            <person name="van West P."/>
            <person name="Dieguez-Uribeondo J."/>
            <person name="Young S.K."/>
            <person name="Zeng Q."/>
            <person name="Gargeya S."/>
            <person name="Fitzgerald M."/>
            <person name="Abouelleil A."/>
            <person name="Alvarado L."/>
            <person name="Chapman S.B."/>
            <person name="Gainer-Dewar J."/>
            <person name="Goldberg J."/>
            <person name="Griggs A."/>
            <person name="Gujja S."/>
            <person name="Hansen M."/>
            <person name="Howarth C."/>
            <person name="Imamovic A."/>
            <person name="Ireland A."/>
            <person name="Larimer J."/>
            <person name="McCowan C."/>
            <person name="Murphy C."/>
            <person name="Pearson M."/>
            <person name="Poon T.W."/>
            <person name="Priest M."/>
            <person name="Roberts A."/>
            <person name="Saif S."/>
            <person name="Shea T."/>
            <person name="Sykes S."/>
            <person name="Wortman J."/>
            <person name="Nusbaum C."/>
            <person name="Birren B."/>
        </authorList>
    </citation>
    <scope>NUCLEOTIDE SEQUENCE [LARGE SCALE GENOMIC DNA]</scope>
    <source>
        <strain evidence="8">NJM9701</strain>
    </source>
</reference>
<dbReference type="GeneID" id="20083629"/>
<gene>
    <name evidence="8" type="ORF">H310_06579</name>
</gene>
<evidence type="ECO:0000256" key="1">
    <source>
        <dbReference type="ARBA" id="ARBA00004123"/>
    </source>
</evidence>
<dbReference type="SMART" id="SM00028">
    <property type="entry name" value="TPR"/>
    <property type="match status" value="7"/>
</dbReference>
<dbReference type="GO" id="GO:0005737">
    <property type="term" value="C:cytoplasm"/>
    <property type="evidence" value="ECO:0007669"/>
    <property type="project" value="TreeGrafter"/>
</dbReference>
<dbReference type="Pfam" id="PF13181">
    <property type="entry name" value="TPR_8"/>
    <property type="match status" value="1"/>
</dbReference>
<keyword evidence="2" id="KW-0677">Repeat</keyword>
<keyword evidence="3 6" id="KW-0802">TPR repeat</keyword>
<dbReference type="GO" id="GO:0051301">
    <property type="term" value="P:cell division"/>
    <property type="evidence" value="ECO:0007669"/>
    <property type="project" value="TreeGrafter"/>
</dbReference>
<comment type="similarity">
    <text evidence="5">Belongs to the APC3/CDC27 family.</text>
</comment>
<feature type="compositionally biased region" description="Basic and acidic residues" evidence="7">
    <location>
        <begin position="234"/>
        <end position="247"/>
    </location>
</feature>
<dbReference type="VEuPathDB" id="FungiDB:H310_06579"/>
<evidence type="ECO:0000256" key="3">
    <source>
        <dbReference type="ARBA" id="ARBA00022803"/>
    </source>
</evidence>
<accession>A0A024U4Y1</accession>
<evidence type="ECO:0000256" key="2">
    <source>
        <dbReference type="ARBA" id="ARBA00022737"/>
    </source>
</evidence>
<protein>
    <submittedName>
        <fullName evidence="8">Uncharacterized protein</fullName>
    </submittedName>
</protein>
<dbReference type="RefSeq" id="XP_008869920.1">
    <property type="nucleotide sequence ID" value="XM_008871698.1"/>
</dbReference>
<name>A0A024U4Y1_9STRA</name>
<dbReference type="OrthoDB" id="329563at2759"/>
<dbReference type="Pfam" id="PF13414">
    <property type="entry name" value="TPR_11"/>
    <property type="match status" value="1"/>
</dbReference>
<feature type="compositionally biased region" description="Polar residues" evidence="7">
    <location>
        <begin position="190"/>
        <end position="206"/>
    </location>
</feature>
<feature type="repeat" description="TPR" evidence="6">
    <location>
        <begin position="358"/>
        <end position="391"/>
    </location>
</feature>
<dbReference type="PANTHER" id="PTHR12558:SF13">
    <property type="entry name" value="CELL DIVISION CYCLE PROTEIN 27 HOMOLOG"/>
    <property type="match status" value="1"/>
</dbReference>
<evidence type="ECO:0000256" key="6">
    <source>
        <dbReference type="PROSITE-ProRule" id="PRU00339"/>
    </source>
</evidence>
<evidence type="ECO:0000313" key="8">
    <source>
        <dbReference type="EMBL" id="ETW00922.1"/>
    </source>
</evidence>
<dbReference type="SUPFAM" id="SSF48452">
    <property type="entry name" value="TPR-like"/>
    <property type="match status" value="2"/>
</dbReference>
<evidence type="ECO:0000256" key="7">
    <source>
        <dbReference type="SAM" id="MobiDB-lite"/>
    </source>
</evidence>
<evidence type="ECO:0000256" key="5">
    <source>
        <dbReference type="ARBA" id="ARBA00038210"/>
    </source>
</evidence>
<dbReference type="Gene3D" id="1.25.40.10">
    <property type="entry name" value="Tetratricopeptide repeat domain"/>
    <property type="match status" value="4"/>
</dbReference>
<dbReference type="Pfam" id="PF12895">
    <property type="entry name" value="ANAPC3"/>
    <property type="match status" value="1"/>
</dbReference>
<organism evidence="8">
    <name type="scientific">Aphanomyces invadans</name>
    <dbReference type="NCBI Taxonomy" id="157072"/>
    <lineage>
        <taxon>Eukaryota</taxon>
        <taxon>Sar</taxon>
        <taxon>Stramenopiles</taxon>
        <taxon>Oomycota</taxon>
        <taxon>Saprolegniomycetes</taxon>
        <taxon>Saprolegniales</taxon>
        <taxon>Verrucalvaceae</taxon>
        <taxon>Aphanomyces</taxon>
    </lineage>
</organism>
<comment type="subcellular location">
    <subcellularLocation>
        <location evidence="1">Nucleus</location>
    </subcellularLocation>
</comment>
<dbReference type="InterPro" id="IPR019734">
    <property type="entry name" value="TPR_rpt"/>
</dbReference>
<dbReference type="GO" id="GO:0016567">
    <property type="term" value="P:protein ubiquitination"/>
    <property type="evidence" value="ECO:0007669"/>
    <property type="project" value="TreeGrafter"/>
</dbReference>
<feature type="repeat" description="TPR" evidence="6">
    <location>
        <begin position="426"/>
        <end position="459"/>
    </location>
</feature>
<dbReference type="AlphaFoldDB" id="A0A024U4Y1"/>
<dbReference type="PROSITE" id="PS50005">
    <property type="entry name" value="TPR"/>
    <property type="match status" value="4"/>
</dbReference>
<sequence>MERSLTFAVKRYLDQSLHSTAVFLAERLVAEHASDDNIGLLAEAYHRSGAGYRAIALLERHATPSQSILSAQNRYLLALCCYEGGRLTDAENALLQSKPAQHVGGGAIVKLNVPNGASGLFLLGRIYRRLHRNDQAIECFKESLHQDPFLWSAFENLCELGCEVPASSFFNVRGPTDRLDENLRPPSTPPSSLDVHSTARSVSSGHSQRRGKKAMSRTFTEQDADRTAMQTAPDQRRALRDSKHSDSSGDLEVMRLLQACGEAYQNLCLYQCADALHHLASLPPRQMQSAWAQQHIGRAHFEMAQYPQAALAFETQRALCPDRLDGISIYSTTLWHLKRDVDLSYLAQQVTDMDKASAEAWCVAGNCFSLQKEHDVALDFFTRAIQVDPTFPYAYTLAGHEYVANEDFDKAMACFRQAIRIDPRHYNAWCGLGTIYFKQEKFQLAEYHFGRAIAINAQSSLLHCFRGVVLHAMSKDDDALLALENALALHPMNVVARYHKANIFALHHRFEEVEHNCSVLQRMAPSSRMARVGAGGIAHGPRRCSKGLHGAFHLGLGLRQARSDRRRVGSLEPCPCAWSKGLPRRREGSHRSAVREQ</sequence>
<evidence type="ECO:0000256" key="4">
    <source>
        <dbReference type="ARBA" id="ARBA00023242"/>
    </source>
</evidence>
<proteinExistence type="inferred from homology"/>
<feature type="region of interest" description="Disordered" evidence="7">
    <location>
        <begin position="177"/>
        <end position="247"/>
    </location>
</feature>
<feature type="repeat" description="TPR" evidence="6">
    <location>
        <begin position="117"/>
        <end position="150"/>
    </location>
</feature>
<dbReference type="GO" id="GO:0005680">
    <property type="term" value="C:anaphase-promoting complex"/>
    <property type="evidence" value="ECO:0007669"/>
    <property type="project" value="TreeGrafter"/>
</dbReference>
<feature type="repeat" description="TPR" evidence="6">
    <location>
        <begin position="392"/>
        <end position="425"/>
    </location>
</feature>
<dbReference type="GO" id="GO:0031145">
    <property type="term" value="P:anaphase-promoting complex-dependent catabolic process"/>
    <property type="evidence" value="ECO:0007669"/>
    <property type="project" value="TreeGrafter"/>
</dbReference>
<dbReference type="InterPro" id="IPR013105">
    <property type="entry name" value="TPR_2"/>
</dbReference>
<dbReference type="EMBL" id="KI913963">
    <property type="protein sequence ID" value="ETW00922.1"/>
    <property type="molecule type" value="Genomic_DNA"/>
</dbReference>
<dbReference type="Pfam" id="PF07719">
    <property type="entry name" value="TPR_2"/>
    <property type="match status" value="1"/>
</dbReference>
<dbReference type="STRING" id="157072.A0A024U4Y1"/>
<dbReference type="InterPro" id="IPR011990">
    <property type="entry name" value="TPR-like_helical_dom_sf"/>
</dbReference>
<dbReference type="PANTHER" id="PTHR12558">
    <property type="entry name" value="CELL DIVISION CYCLE 16,23,27"/>
    <property type="match status" value="1"/>
</dbReference>
<keyword evidence="4" id="KW-0539">Nucleus</keyword>
<dbReference type="GO" id="GO:0007091">
    <property type="term" value="P:metaphase/anaphase transition of mitotic cell cycle"/>
    <property type="evidence" value="ECO:0007669"/>
    <property type="project" value="TreeGrafter"/>
</dbReference>
<dbReference type="FunFam" id="1.25.40.10:FF:000018">
    <property type="entry name" value="Cell division cycle protein 27 homolog B"/>
    <property type="match status" value="1"/>
</dbReference>
<dbReference type="eggNOG" id="KOG1126">
    <property type="taxonomic scope" value="Eukaryota"/>
</dbReference>